<organism evidence="1 2">
    <name type="scientific">Marimonas arenosa</name>
    <dbReference type="NCBI Taxonomy" id="1795305"/>
    <lineage>
        <taxon>Bacteria</taxon>
        <taxon>Pseudomonadati</taxon>
        <taxon>Pseudomonadota</taxon>
        <taxon>Alphaproteobacteria</taxon>
        <taxon>Rhodobacterales</taxon>
        <taxon>Paracoccaceae</taxon>
        <taxon>Marimonas</taxon>
    </lineage>
</organism>
<dbReference type="Proteomes" id="UP001226762">
    <property type="component" value="Unassembled WGS sequence"/>
</dbReference>
<dbReference type="AlphaFoldDB" id="A0AAE3WGR6"/>
<gene>
    <name evidence="1" type="ORF">NO357_20655</name>
</gene>
<evidence type="ECO:0000313" key="2">
    <source>
        <dbReference type="Proteomes" id="UP001226762"/>
    </source>
</evidence>
<keyword evidence="2" id="KW-1185">Reference proteome</keyword>
<accession>A0AAE3WGR6</accession>
<proteinExistence type="predicted"/>
<reference evidence="1" key="2">
    <citation type="submission" date="2023-02" db="EMBL/GenBank/DDBJ databases">
        <title>'Rhodoalgimonas zhirmunskyi' gen. nov., isolated from a red alga.</title>
        <authorList>
            <person name="Nedashkovskaya O.I."/>
            <person name="Otstavnykh N.Y."/>
            <person name="Bystritskaya E.P."/>
            <person name="Balabanova L.A."/>
            <person name="Isaeva M.P."/>
        </authorList>
    </citation>
    <scope>NUCLEOTIDE SEQUENCE</scope>
    <source>
        <strain evidence="1">KCTC 52189</strain>
    </source>
</reference>
<sequence>MEETAAKCLYATQNDEEQWSYLFRTEGNQEFWYYTTDDLEDLEIEVADYGQDFFTDFDNQRLAQISNGEDEPSPEELSKLRKTVARWQLEQGYDDARTGFIVPVSVGSVVAGYAVFDCGRIEGFDDPALVSAYHSIEEARKAARDMGEVVHIFV</sequence>
<name>A0AAE3WGR6_9RHOB</name>
<dbReference type="EMBL" id="JANHAX010000009">
    <property type="protein sequence ID" value="MDQ2092324.1"/>
    <property type="molecule type" value="Genomic_DNA"/>
</dbReference>
<evidence type="ECO:0000313" key="1">
    <source>
        <dbReference type="EMBL" id="MDQ2092324.1"/>
    </source>
</evidence>
<protein>
    <submittedName>
        <fullName evidence="1">Uncharacterized protein</fullName>
    </submittedName>
</protein>
<reference evidence="1" key="1">
    <citation type="submission" date="2022-07" db="EMBL/GenBank/DDBJ databases">
        <authorList>
            <person name="Otstavnykh N."/>
            <person name="Isaeva M."/>
            <person name="Bystritskaya E."/>
        </authorList>
    </citation>
    <scope>NUCLEOTIDE SEQUENCE</scope>
    <source>
        <strain evidence="1">KCTC 52189</strain>
    </source>
</reference>
<comment type="caution">
    <text evidence="1">The sequence shown here is derived from an EMBL/GenBank/DDBJ whole genome shotgun (WGS) entry which is preliminary data.</text>
</comment>